<dbReference type="AlphaFoldDB" id="A0AA89TI64"/>
<dbReference type="RefSeq" id="WP_184848283.1">
    <property type="nucleotide sequence ID" value="NZ_CP133771.1"/>
</dbReference>
<dbReference type="GeneID" id="93840192"/>
<keyword evidence="2" id="KW-1185">Reference proteome</keyword>
<protein>
    <submittedName>
        <fullName evidence="1">Uncharacterized protein</fullName>
    </submittedName>
</protein>
<gene>
    <name evidence="1" type="ORF">HNR72_003770</name>
</gene>
<evidence type="ECO:0000313" key="2">
    <source>
        <dbReference type="Proteomes" id="UP000579531"/>
    </source>
</evidence>
<proteinExistence type="predicted"/>
<evidence type="ECO:0000313" key="1">
    <source>
        <dbReference type="EMBL" id="MBB5812742.1"/>
    </source>
</evidence>
<name>A0AA89TI64_STRCU</name>
<dbReference type="EMBL" id="JACHLX010000001">
    <property type="protein sequence ID" value="MBB5812742.1"/>
    <property type="molecule type" value="Genomic_DNA"/>
</dbReference>
<dbReference type="Proteomes" id="UP000579531">
    <property type="component" value="Unassembled WGS sequence"/>
</dbReference>
<reference evidence="1 2" key="1">
    <citation type="submission" date="2020-08" db="EMBL/GenBank/DDBJ databases">
        <title>Sequencing the genomes of 1000 actinobacteria strains.</title>
        <authorList>
            <person name="Klenk H.-P."/>
        </authorList>
    </citation>
    <scope>NUCLEOTIDE SEQUENCE [LARGE SCALE GENOMIC DNA]</scope>
    <source>
        <strain evidence="1 2">DSM 40129</strain>
    </source>
</reference>
<comment type="caution">
    <text evidence="1">The sequence shown here is derived from an EMBL/GenBank/DDBJ whole genome shotgun (WGS) entry which is preliminary data.</text>
</comment>
<sequence>MGNTGRKKTVAFYEIVRPKEAGDPRFEHLDWPRVLRNLGRIEMRQRRYTHGADVYVGDPISVQGRQHLVLARLRDGDIQQIDWEHNHISDLRLDGNRSVVDTTIICFLPFGNVIGVIQGSASAPRPTALQRWLNAMNVVNEDLAVMPLVGKKAWEKLNNAEAVNLFEMRLRPGQMMFPSDAEGLGDFSRQAHKRNPDALITLAMKIPKRRGFGRDTSRSRGERRLREDVQHFISDFGSLVGPDGAVDRAIAHVTLSASDGSLIEDQINFVSDHITAQKPVFLRRSEGQAPWYEAAVHAVLDVAAAHEAELRDAVRPVP</sequence>
<organism evidence="1 2">
    <name type="scientific">Streptomyces collinus</name>
    <dbReference type="NCBI Taxonomy" id="42684"/>
    <lineage>
        <taxon>Bacteria</taxon>
        <taxon>Bacillati</taxon>
        <taxon>Actinomycetota</taxon>
        <taxon>Actinomycetes</taxon>
        <taxon>Kitasatosporales</taxon>
        <taxon>Streptomycetaceae</taxon>
        <taxon>Streptomyces</taxon>
    </lineage>
</organism>
<accession>A0AA89TI64</accession>